<evidence type="ECO:0000313" key="4">
    <source>
        <dbReference type="RefSeq" id="XP_033570217.1"/>
    </source>
</evidence>
<reference evidence="4" key="3">
    <citation type="submission" date="2025-04" db="UniProtKB">
        <authorList>
            <consortium name="RefSeq"/>
        </authorList>
    </citation>
    <scope>IDENTIFICATION</scope>
    <source>
        <strain evidence="4">CBS 304.34</strain>
    </source>
</reference>
<dbReference type="InterPro" id="IPR036047">
    <property type="entry name" value="F-box-like_dom_sf"/>
</dbReference>
<dbReference type="GeneID" id="54469439"/>
<reference evidence="4" key="2">
    <citation type="submission" date="2020-04" db="EMBL/GenBank/DDBJ databases">
        <authorList>
            <consortium name="NCBI Genome Project"/>
        </authorList>
    </citation>
    <scope>NUCLEOTIDE SEQUENCE</scope>
    <source>
        <strain evidence="4">CBS 304.34</strain>
    </source>
</reference>
<dbReference type="Proteomes" id="UP000504636">
    <property type="component" value="Unplaced"/>
</dbReference>
<proteinExistence type="predicted"/>
<organism evidence="2">
    <name type="scientific">Mytilinidion resinicola</name>
    <dbReference type="NCBI Taxonomy" id="574789"/>
    <lineage>
        <taxon>Eukaryota</taxon>
        <taxon>Fungi</taxon>
        <taxon>Dikarya</taxon>
        <taxon>Ascomycota</taxon>
        <taxon>Pezizomycotina</taxon>
        <taxon>Dothideomycetes</taxon>
        <taxon>Pleosporomycetidae</taxon>
        <taxon>Mytilinidiales</taxon>
        <taxon>Mytilinidiaceae</taxon>
        <taxon>Mytilinidion</taxon>
    </lineage>
</organism>
<feature type="domain" description="F-box" evidence="1">
    <location>
        <begin position="16"/>
        <end position="51"/>
    </location>
</feature>
<dbReference type="SUPFAM" id="SSF81383">
    <property type="entry name" value="F-box domain"/>
    <property type="match status" value="1"/>
</dbReference>
<dbReference type="RefSeq" id="XP_033570217.1">
    <property type="nucleotide sequence ID" value="XM_033728546.1"/>
</dbReference>
<dbReference type="Pfam" id="PF00646">
    <property type="entry name" value="F-box"/>
    <property type="match status" value="1"/>
</dbReference>
<evidence type="ECO:0000259" key="1">
    <source>
        <dbReference type="Pfam" id="PF00646"/>
    </source>
</evidence>
<name>A0A6A6Y407_9PEZI</name>
<keyword evidence="3" id="KW-1185">Reference proteome</keyword>
<reference evidence="2 4" key="1">
    <citation type="journal article" date="2020" name="Stud. Mycol.">
        <title>101 Dothideomycetes genomes: a test case for predicting lifestyles and emergence of pathogens.</title>
        <authorList>
            <person name="Haridas S."/>
            <person name="Albert R."/>
            <person name="Binder M."/>
            <person name="Bloem J."/>
            <person name="Labutti K."/>
            <person name="Salamov A."/>
            <person name="Andreopoulos B."/>
            <person name="Baker S."/>
            <person name="Barry K."/>
            <person name="Bills G."/>
            <person name="Bluhm B."/>
            <person name="Cannon C."/>
            <person name="Castanera R."/>
            <person name="Culley D."/>
            <person name="Daum C."/>
            <person name="Ezra D."/>
            <person name="Gonzalez J."/>
            <person name="Henrissat B."/>
            <person name="Kuo A."/>
            <person name="Liang C."/>
            <person name="Lipzen A."/>
            <person name="Lutzoni F."/>
            <person name="Magnuson J."/>
            <person name="Mondo S."/>
            <person name="Nolan M."/>
            <person name="Ohm R."/>
            <person name="Pangilinan J."/>
            <person name="Park H.-J."/>
            <person name="Ramirez L."/>
            <person name="Alfaro M."/>
            <person name="Sun H."/>
            <person name="Tritt A."/>
            <person name="Yoshinaga Y."/>
            <person name="Zwiers L.-H."/>
            <person name="Turgeon B."/>
            <person name="Goodwin S."/>
            <person name="Spatafora J."/>
            <person name="Crous P."/>
            <person name="Grigoriev I."/>
        </authorList>
    </citation>
    <scope>NUCLEOTIDE SEQUENCE</scope>
    <source>
        <strain evidence="2 4">CBS 304.34</strain>
    </source>
</reference>
<accession>A0A6A6Y407</accession>
<dbReference type="EMBL" id="MU003718">
    <property type="protein sequence ID" value="KAF2803253.1"/>
    <property type="molecule type" value="Genomic_DNA"/>
</dbReference>
<evidence type="ECO:0000313" key="2">
    <source>
        <dbReference type="EMBL" id="KAF2803253.1"/>
    </source>
</evidence>
<dbReference type="CDD" id="cd09917">
    <property type="entry name" value="F-box_SF"/>
    <property type="match status" value="1"/>
</dbReference>
<evidence type="ECO:0000313" key="3">
    <source>
        <dbReference type="Proteomes" id="UP000504636"/>
    </source>
</evidence>
<protein>
    <recommendedName>
        <fullName evidence="1">F-box domain-containing protein</fullName>
    </recommendedName>
</protein>
<gene>
    <name evidence="2 4" type="ORF">BDZ99DRAFT_576170</name>
</gene>
<sequence>MDLSAPSATTDVLTTSELLENVLYHLPPASLLRAQSTCRLFHTLISTSPLLQSCLFFRAPPPSSSKSSTKAASFTPNHLLLATFPGFFSSSSRIPKDDWDLLFGHLDRSLLDVGVTATMEKFKRLPFNDPAKREAMRRKEASWRRMHIAKPPIKRIEFVNTHHGQMQTTVEHCVIELGMDSEETDGEKRAHFVVARFPEGRSSKREAPSDTWGVFEDGIIDLENFGKLPASEAKEVSSAPPVSVVLKDEGLRMGVLYDYIEEVVCGSNYDRPSFQLSFEVHGGELEMCEKELGGSGDEAGSEEIVDESDIEFTLRVALSCVFGCVIEEEPPMLDFHSEGFEKVQVVGTQVSNKASGMWDDDGGL</sequence>
<dbReference type="AlphaFoldDB" id="A0A6A6Y407"/>
<dbReference type="InterPro" id="IPR001810">
    <property type="entry name" value="F-box_dom"/>
</dbReference>
<dbReference type="OrthoDB" id="3800738at2759"/>